<name>A0AC34FSX1_9BILA</name>
<dbReference type="Proteomes" id="UP000887579">
    <property type="component" value="Unplaced"/>
</dbReference>
<evidence type="ECO:0000313" key="2">
    <source>
        <dbReference type="WBParaSite" id="ES5_v2.g20525.t1"/>
    </source>
</evidence>
<accession>A0AC34FSX1</accession>
<protein>
    <submittedName>
        <fullName evidence="2">Uncharacterized protein</fullName>
    </submittedName>
</protein>
<reference evidence="2" key="1">
    <citation type="submission" date="2022-11" db="UniProtKB">
        <authorList>
            <consortium name="WormBaseParasite"/>
        </authorList>
    </citation>
    <scope>IDENTIFICATION</scope>
</reference>
<proteinExistence type="predicted"/>
<dbReference type="WBParaSite" id="ES5_v2.g20525.t1">
    <property type="protein sequence ID" value="ES5_v2.g20525.t1"/>
    <property type="gene ID" value="ES5_v2.g20525"/>
</dbReference>
<organism evidence="1 2">
    <name type="scientific">Panagrolaimus sp. ES5</name>
    <dbReference type="NCBI Taxonomy" id="591445"/>
    <lineage>
        <taxon>Eukaryota</taxon>
        <taxon>Metazoa</taxon>
        <taxon>Ecdysozoa</taxon>
        <taxon>Nematoda</taxon>
        <taxon>Chromadorea</taxon>
        <taxon>Rhabditida</taxon>
        <taxon>Tylenchina</taxon>
        <taxon>Panagrolaimomorpha</taxon>
        <taxon>Panagrolaimoidea</taxon>
        <taxon>Panagrolaimidae</taxon>
        <taxon>Panagrolaimus</taxon>
    </lineage>
</organism>
<sequence>MLDESKAAAAVWNYIETPTFNGLIKSTGYFLSYIICIFLATKFLPSIKAKSPKKIYRLNGFLIFGLLSILIPIGYYSNHLSLLFIIKYYFSFFIIINIFAALFSLYLFQRAEAKKVAPNADGISDFWNGREKDPLFLGIDLKVFFYQPSLIGLELINISLCEAQFRFYGTVTPGMICYQIFWYLYLLTHYIREDFMLWTFDIIEEHFGYMLVFGDLIYVPYLYSIVGWFIVDSINQPLSLPWIAATICIHFIGHYVFRETNWQKFNIRKSGSKNVKIWGKNVELLDGKLLISGFWGIGRHLNYSGEILVYLSIAMCSGTFSWIPYILPFSLFILLSQRAFRDDQRCRKKYGKLWDDYCRIAKFRMIPFIY</sequence>
<evidence type="ECO:0000313" key="1">
    <source>
        <dbReference type="Proteomes" id="UP000887579"/>
    </source>
</evidence>